<sequence>IQKLHKQKKSTLFIKLDIFKAFDSVNWAFLLEVLTALALRIWCELTWSLKTEPPIIRWRIDSEDQALQGLRQGHALPPMLFILAIDPLQKLIEKAAQAEILKPVLPRPATLQCSLYAYDAGIFVSAGTADLQALHGLLQTFTACSGLRFNVEKTELYAIRENLFLPRKISRNLRRIDVQPLTDKIRLRLPGWKGKLLSKAVRETLLKSTLSSQPIYHLTAFLAQKYLIKQIDRLRRNFLWKGVEP</sequence>
<organism evidence="2 3">
    <name type="scientific">Paspalum notatum var. saurae</name>
    <dbReference type="NCBI Taxonomy" id="547442"/>
    <lineage>
        <taxon>Eukaryota</taxon>
        <taxon>Viridiplantae</taxon>
        <taxon>Streptophyta</taxon>
        <taxon>Embryophyta</taxon>
        <taxon>Tracheophyta</taxon>
        <taxon>Spermatophyta</taxon>
        <taxon>Magnoliopsida</taxon>
        <taxon>Liliopsida</taxon>
        <taxon>Poales</taxon>
        <taxon>Poaceae</taxon>
        <taxon>PACMAD clade</taxon>
        <taxon>Panicoideae</taxon>
        <taxon>Andropogonodae</taxon>
        <taxon>Paspaleae</taxon>
        <taxon>Paspalinae</taxon>
        <taxon>Paspalum</taxon>
    </lineage>
</organism>
<evidence type="ECO:0000313" key="3">
    <source>
        <dbReference type="Proteomes" id="UP001341281"/>
    </source>
</evidence>
<feature type="non-terminal residue" evidence="2">
    <location>
        <position position="1"/>
    </location>
</feature>
<evidence type="ECO:0000259" key="1">
    <source>
        <dbReference type="PROSITE" id="PS50878"/>
    </source>
</evidence>
<evidence type="ECO:0000313" key="2">
    <source>
        <dbReference type="EMBL" id="WVZ54042.1"/>
    </source>
</evidence>
<dbReference type="EMBL" id="CP144745">
    <property type="protein sequence ID" value="WVZ54042.1"/>
    <property type="molecule type" value="Genomic_DNA"/>
</dbReference>
<protein>
    <recommendedName>
        <fullName evidence="1">Reverse transcriptase domain-containing protein</fullName>
    </recommendedName>
</protein>
<dbReference type="PROSITE" id="PS50878">
    <property type="entry name" value="RT_POL"/>
    <property type="match status" value="1"/>
</dbReference>
<dbReference type="AlphaFoldDB" id="A0AAQ3PL92"/>
<dbReference type="PANTHER" id="PTHR33116:SF78">
    <property type="entry name" value="OS12G0587133 PROTEIN"/>
    <property type="match status" value="1"/>
</dbReference>
<dbReference type="Pfam" id="PF00078">
    <property type="entry name" value="RVT_1"/>
    <property type="match status" value="1"/>
</dbReference>
<reference evidence="2 3" key="1">
    <citation type="submission" date="2024-02" db="EMBL/GenBank/DDBJ databases">
        <title>High-quality chromosome-scale genome assembly of Pensacola bahiagrass (Paspalum notatum Flugge var. saurae).</title>
        <authorList>
            <person name="Vega J.M."/>
            <person name="Podio M."/>
            <person name="Orjuela J."/>
            <person name="Siena L.A."/>
            <person name="Pessino S.C."/>
            <person name="Combes M.C."/>
            <person name="Mariac C."/>
            <person name="Albertini E."/>
            <person name="Pupilli F."/>
            <person name="Ortiz J.P.A."/>
            <person name="Leblanc O."/>
        </authorList>
    </citation>
    <scope>NUCLEOTIDE SEQUENCE [LARGE SCALE GENOMIC DNA]</scope>
    <source>
        <strain evidence="2">R1</strain>
        <tissue evidence="2">Leaf</tissue>
    </source>
</reference>
<dbReference type="Proteomes" id="UP001341281">
    <property type="component" value="Chromosome 01"/>
</dbReference>
<accession>A0AAQ3PL92</accession>
<dbReference type="PANTHER" id="PTHR33116">
    <property type="entry name" value="REVERSE TRANSCRIPTASE ZINC-BINDING DOMAIN-CONTAINING PROTEIN-RELATED-RELATED"/>
    <property type="match status" value="1"/>
</dbReference>
<gene>
    <name evidence="2" type="ORF">U9M48_004909</name>
</gene>
<proteinExistence type="predicted"/>
<feature type="domain" description="Reverse transcriptase" evidence="1">
    <location>
        <begin position="1"/>
        <end position="197"/>
    </location>
</feature>
<name>A0AAQ3PL92_PASNO</name>
<dbReference type="InterPro" id="IPR000477">
    <property type="entry name" value="RT_dom"/>
</dbReference>
<keyword evidence="3" id="KW-1185">Reference proteome</keyword>